<accession>A0ABW6BR57</accession>
<evidence type="ECO:0008006" key="4">
    <source>
        <dbReference type="Google" id="ProtNLM"/>
    </source>
</evidence>
<dbReference type="Proteomes" id="UP001597641">
    <property type="component" value="Unassembled WGS sequence"/>
</dbReference>
<dbReference type="EMBL" id="JBHUOX010000005">
    <property type="protein sequence ID" value="MFD3000314.1"/>
    <property type="molecule type" value="Genomic_DNA"/>
</dbReference>
<proteinExistence type="predicted"/>
<sequence>MQALQVHALISSFRDTISKLPKVLPVRHHHNFEYKSRSFVTGGIILFLTTAVSAGLSFSLYRENSRLMESGVKLRIIRQVYPGAVSWADSIFARNSEEAVKLVEKLEAERNTLPSQEEK</sequence>
<evidence type="ECO:0000313" key="3">
    <source>
        <dbReference type="Proteomes" id="UP001597641"/>
    </source>
</evidence>
<organism evidence="2 3">
    <name type="scientific">Pontibacter toksunensis</name>
    <dbReference type="NCBI Taxonomy" id="1332631"/>
    <lineage>
        <taxon>Bacteria</taxon>
        <taxon>Pseudomonadati</taxon>
        <taxon>Bacteroidota</taxon>
        <taxon>Cytophagia</taxon>
        <taxon>Cytophagales</taxon>
        <taxon>Hymenobacteraceae</taxon>
        <taxon>Pontibacter</taxon>
    </lineage>
</organism>
<keyword evidence="1" id="KW-0812">Transmembrane</keyword>
<reference evidence="3" key="1">
    <citation type="journal article" date="2019" name="Int. J. Syst. Evol. Microbiol.">
        <title>The Global Catalogue of Microorganisms (GCM) 10K type strain sequencing project: providing services to taxonomists for standard genome sequencing and annotation.</title>
        <authorList>
            <consortium name="The Broad Institute Genomics Platform"/>
            <consortium name="The Broad Institute Genome Sequencing Center for Infectious Disease"/>
            <person name="Wu L."/>
            <person name="Ma J."/>
        </authorList>
    </citation>
    <scope>NUCLEOTIDE SEQUENCE [LARGE SCALE GENOMIC DNA]</scope>
    <source>
        <strain evidence="3">KCTC 23984</strain>
    </source>
</reference>
<name>A0ABW6BR57_9BACT</name>
<comment type="caution">
    <text evidence="2">The sequence shown here is derived from an EMBL/GenBank/DDBJ whole genome shotgun (WGS) entry which is preliminary data.</text>
</comment>
<evidence type="ECO:0000256" key="1">
    <source>
        <dbReference type="SAM" id="Phobius"/>
    </source>
</evidence>
<evidence type="ECO:0000313" key="2">
    <source>
        <dbReference type="EMBL" id="MFD3000314.1"/>
    </source>
</evidence>
<keyword evidence="1" id="KW-0472">Membrane</keyword>
<protein>
    <recommendedName>
        <fullName evidence="4">Four helix bundle sensory module for signal transduction</fullName>
    </recommendedName>
</protein>
<keyword evidence="1" id="KW-1133">Transmembrane helix</keyword>
<gene>
    <name evidence="2" type="ORF">ACFS7Z_08080</name>
</gene>
<keyword evidence="3" id="KW-1185">Reference proteome</keyword>
<dbReference type="RefSeq" id="WP_377483197.1">
    <property type="nucleotide sequence ID" value="NZ_JBHUOX010000005.1"/>
</dbReference>
<feature type="transmembrane region" description="Helical" evidence="1">
    <location>
        <begin position="38"/>
        <end position="61"/>
    </location>
</feature>